<dbReference type="InterPro" id="IPR016024">
    <property type="entry name" value="ARM-type_fold"/>
</dbReference>
<reference evidence="2" key="1">
    <citation type="journal article" date="2021" name="Genome Biol. Evol.">
        <title>The assembled and annotated genome of the fairy-ring fungus Marasmius oreades.</title>
        <authorList>
            <person name="Hiltunen M."/>
            <person name="Ament-Velasquez S.L."/>
            <person name="Johannesson H."/>
        </authorList>
    </citation>
    <scope>NUCLEOTIDE SEQUENCE</scope>
    <source>
        <strain evidence="2">03SP1</strain>
    </source>
</reference>
<evidence type="ECO:0008006" key="4">
    <source>
        <dbReference type="Google" id="ProtNLM"/>
    </source>
</evidence>
<dbReference type="KEGG" id="more:E1B28_008774"/>
<dbReference type="PANTHER" id="PTHR10957">
    <property type="entry name" value="RAP1 GTPASE-GDP DISSOCIATION STIMULATOR 1"/>
    <property type="match status" value="1"/>
</dbReference>
<comment type="caution">
    <text evidence="2">The sequence shown here is derived from an EMBL/GenBank/DDBJ whole genome shotgun (WGS) entry which is preliminary data.</text>
</comment>
<dbReference type="GeneID" id="66077850"/>
<name>A0A9P7USG3_9AGAR</name>
<dbReference type="RefSeq" id="XP_043008888.1">
    <property type="nucleotide sequence ID" value="XM_043153604.1"/>
</dbReference>
<evidence type="ECO:0000313" key="2">
    <source>
        <dbReference type="EMBL" id="KAG7092418.1"/>
    </source>
</evidence>
<dbReference type="Gene3D" id="1.25.10.10">
    <property type="entry name" value="Leucine-rich Repeat Variant"/>
    <property type="match status" value="1"/>
</dbReference>
<dbReference type="OrthoDB" id="26149at2759"/>
<dbReference type="InterPro" id="IPR011989">
    <property type="entry name" value="ARM-like"/>
</dbReference>
<dbReference type="SUPFAM" id="SSF48371">
    <property type="entry name" value="ARM repeat"/>
    <property type="match status" value="1"/>
</dbReference>
<accession>A0A9P7USG3</accession>
<dbReference type="GO" id="GO:0005085">
    <property type="term" value="F:guanyl-nucleotide exchange factor activity"/>
    <property type="evidence" value="ECO:0007669"/>
    <property type="project" value="InterPro"/>
</dbReference>
<proteinExistence type="predicted"/>
<organism evidence="2 3">
    <name type="scientific">Marasmius oreades</name>
    <name type="common">fairy-ring Marasmius</name>
    <dbReference type="NCBI Taxonomy" id="181124"/>
    <lineage>
        <taxon>Eukaryota</taxon>
        <taxon>Fungi</taxon>
        <taxon>Dikarya</taxon>
        <taxon>Basidiomycota</taxon>
        <taxon>Agaricomycotina</taxon>
        <taxon>Agaricomycetes</taxon>
        <taxon>Agaricomycetidae</taxon>
        <taxon>Agaricales</taxon>
        <taxon>Marasmiineae</taxon>
        <taxon>Marasmiaceae</taxon>
        <taxon>Marasmius</taxon>
    </lineage>
</organism>
<dbReference type="InterPro" id="IPR040144">
    <property type="entry name" value="RAP1GDS1"/>
</dbReference>
<dbReference type="AlphaFoldDB" id="A0A9P7USG3"/>
<dbReference type="Proteomes" id="UP001049176">
    <property type="component" value="Chromosome 5"/>
</dbReference>
<feature type="compositionally biased region" description="Low complexity" evidence="1">
    <location>
        <begin position="680"/>
        <end position="693"/>
    </location>
</feature>
<feature type="region of interest" description="Disordered" evidence="1">
    <location>
        <begin position="679"/>
        <end position="701"/>
    </location>
</feature>
<evidence type="ECO:0000313" key="3">
    <source>
        <dbReference type="Proteomes" id="UP001049176"/>
    </source>
</evidence>
<keyword evidence="3" id="KW-1185">Reference proteome</keyword>
<protein>
    <recommendedName>
        <fullName evidence="4">ARM repeat superfamily protein</fullName>
    </recommendedName>
</protein>
<gene>
    <name evidence="2" type="ORF">E1B28_008774</name>
</gene>
<sequence length="792" mass="86309">MPLAEESTDPLSLHKRLSDAQERLIGAATDEDKSTLWQDVTREARAIADILRVRDGPVDNHTVLGKTTLPQTLKTLYSLALGTSVTPEISFTAPLLEILRVAANLCMDHDENRSLLLDAGLPQSLVSLLEGYVDSAPSPPHSRPYSLPTAHIKLIRTAMGVLLNASVGYEPVKYRLISLEAAVTVLKLSTAIYPTACWLDFPALDNIEDLEEAWNLRISLSSWAWRIVLELKDVKDETLQIFTTDVLPILVPPLVAFTTQDTNIIPEQLTTSPVLQSLLQADFENLEESCTILESLSLDAEDVRLSLARGYQFSAEHQGVPCFGYILDFLEKGAIPPFWNVMPASFDAKRKEKAFNMCKAALIKSVVEVVGEERNEHILWDDSELDTPGGEFVTRMVQWLKKFVVDMESSDGAFSHRTDLVICASLSLGNLARREKNASVLLSPPHSLANVLSSVHLLSPDSDIKVKHGVLGLLKHLAQASFQSPAIQAFLTQADTVRRISECGIWDQKADAMAEVVQLSAIGVVKHMCNANIANTFALVLPSTQDVPTPQTGLSQILSLVKRSDSIPIKSEGTRVLVNVIKSLWSNDVIGASSPNRFQPSADRAEDDERQRQDAIRTVLTMPCASALASLVARSGKYPLLVNEGVVALTLLSTQKSGAPLALTAILSPVLFEPPPIEPPSASTSVATEVSSPTIATPSSRGQIPVKRTALDMMIAVIKNFHDPVNFQVEVRINVCSLLIQLGKNCSEEEGFNQVKGTMLPHLKELSETLGDASGMDATLAKAVGRALKTWE</sequence>
<dbReference type="EMBL" id="CM032185">
    <property type="protein sequence ID" value="KAG7092418.1"/>
    <property type="molecule type" value="Genomic_DNA"/>
</dbReference>
<evidence type="ECO:0000256" key="1">
    <source>
        <dbReference type="SAM" id="MobiDB-lite"/>
    </source>
</evidence>